<dbReference type="CDD" id="cd21153">
    <property type="entry name" value="PUA_RlmI"/>
    <property type="match status" value="1"/>
</dbReference>
<feature type="domain" description="RlmI-like PUA" evidence="9">
    <location>
        <begin position="7"/>
        <end position="68"/>
    </location>
</feature>
<reference evidence="10 11" key="1">
    <citation type="submission" date="2018-06" db="EMBL/GenBank/DDBJ databases">
        <authorList>
            <consortium name="Pathogen Informatics"/>
            <person name="Doyle S."/>
        </authorList>
    </citation>
    <scope>NUCLEOTIDE SEQUENCE [LARGE SCALE GENOMIC DNA]</scope>
    <source>
        <strain evidence="10 11">NCTC13093</strain>
    </source>
</reference>
<dbReference type="InterPro" id="IPR041532">
    <property type="entry name" value="RlmI-like_PUA"/>
</dbReference>
<protein>
    <submittedName>
        <fullName evidence="10">Ribosomal RNA large subunit methyltransferase I</fullName>
        <ecNumber evidence="10">2.1.1.191</ecNumber>
    </submittedName>
</protein>
<dbReference type="Pfam" id="PF10672">
    <property type="entry name" value="Methyltrans_SAM"/>
    <property type="match status" value="1"/>
</dbReference>
<evidence type="ECO:0000259" key="8">
    <source>
        <dbReference type="Pfam" id="PF10672"/>
    </source>
</evidence>
<dbReference type="InterPro" id="IPR029063">
    <property type="entry name" value="SAM-dependent_MTases_sf"/>
</dbReference>
<organism evidence="10 11">
    <name type="scientific">Anaerobiospirillum thomasii</name>
    <dbReference type="NCBI Taxonomy" id="179995"/>
    <lineage>
        <taxon>Bacteria</taxon>
        <taxon>Pseudomonadati</taxon>
        <taxon>Pseudomonadota</taxon>
        <taxon>Gammaproteobacteria</taxon>
        <taxon>Aeromonadales</taxon>
        <taxon>Succinivibrionaceae</taxon>
        <taxon>Anaerobiospirillum</taxon>
    </lineage>
</organism>
<evidence type="ECO:0000256" key="2">
    <source>
        <dbReference type="ARBA" id="ARBA00022490"/>
    </source>
</evidence>
<dbReference type="GO" id="GO:0005737">
    <property type="term" value="C:cytoplasm"/>
    <property type="evidence" value="ECO:0007669"/>
    <property type="project" value="UniProtKB-SubCell"/>
</dbReference>
<evidence type="ECO:0000256" key="1">
    <source>
        <dbReference type="ARBA" id="ARBA00004496"/>
    </source>
</evidence>
<dbReference type="EMBL" id="UAPV01000001">
    <property type="protein sequence ID" value="SPT70826.1"/>
    <property type="molecule type" value="Genomic_DNA"/>
</dbReference>
<evidence type="ECO:0000313" key="11">
    <source>
        <dbReference type="Proteomes" id="UP000250086"/>
    </source>
</evidence>
<dbReference type="Gene3D" id="3.40.50.150">
    <property type="entry name" value="Vaccinia Virus protein VP39"/>
    <property type="match status" value="1"/>
</dbReference>
<feature type="domain" description="S-adenosylmethionine-dependent methyltransferase" evidence="8">
    <location>
        <begin position="187"/>
        <end position="340"/>
    </location>
</feature>
<dbReference type="GO" id="GO:0008168">
    <property type="term" value="F:methyltransferase activity"/>
    <property type="evidence" value="ECO:0007669"/>
    <property type="project" value="UniProtKB-KW"/>
</dbReference>
<proteinExistence type="inferred from homology"/>
<comment type="subcellular location">
    <subcellularLocation>
        <location evidence="1">Cytoplasm</location>
    </subcellularLocation>
</comment>
<accession>A0A2X0VCA6</accession>
<evidence type="ECO:0000256" key="4">
    <source>
        <dbReference type="ARBA" id="ARBA00022603"/>
    </source>
</evidence>
<evidence type="ECO:0000256" key="3">
    <source>
        <dbReference type="ARBA" id="ARBA00022552"/>
    </source>
</evidence>
<comment type="similarity">
    <text evidence="7">Belongs to the methyltransferase superfamily. RlmI family.</text>
</comment>
<evidence type="ECO:0000313" key="10">
    <source>
        <dbReference type="EMBL" id="SPT70826.1"/>
    </source>
</evidence>
<evidence type="ECO:0000259" key="9">
    <source>
        <dbReference type="Pfam" id="PF17785"/>
    </source>
</evidence>
<keyword evidence="2" id="KW-0963">Cytoplasm</keyword>
<dbReference type="InterPro" id="IPR036974">
    <property type="entry name" value="PUA_sf"/>
</dbReference>
<dbReference type="Gene3D" id="3.30.750.80">
    <property type="entry name" value="RNA methyltransferase domain (HRMD) like"/>
    <property type="match status" value="1"/>
</dbReference>
<keyword evidence="5 10" id="KW-0808">Transferase</keyword>
<sequence length="397" mass="44831">MYKKTYLHADREKSLLRAHPWIFSKAIDRYDDTLVSGDITEVYDASGNYLATGVFSRHSQIAIRVLSFKKQCIDYDFIYAKIQRALSLREDLLPPGNDGIRLIASEGDGMPGLIVDKYNSHLVISISSYAMEVMRDNIIKALRSLLPDMSIYERSDTSARKKEGLEKRNTIIYGTKPSDVIYVRENNDIFMPIDIKNGHKTGGYLDQRASRLRLSQIVKGKSVLNCFCYTGCFGLWALKGRASRVINVDVSAHALSLAKDGVIYNHLDPGRCRFIKEDVFIYLRKEIELGHSYDVIVLDPPKFVQSQSTLKSGCRGYQDINRLAMQLVSDGGRLLTFSCSGLMHSDLFQKIVSDAALEANVEARIIGTLRQDKDHVVQSSCPESFYLKGLELVIYKK</sequence>
<dbReference type="SUPFAM" id="SSF53335">
    <property type="entry name" value="S-adenosyl-L-methionine-dependent methyltransferases"/>
    <property type="match status" value="1"/>
</dbReference>
<dbReference type="PANTHER" id="PTHR42873:SF1">
    <property type="entry name" value="S-ADENOSYLMETHIONINE-DEPENDENT METHYLTRANSFERASE DOMAIN-CONTAINING PROTEIN"/>
    <property type="match status" value="1"/>
</dbReference>
<evidence type="ECO:0000256" key="6">
    <source>
        <dbReference type="ARBA" id="ARBA00022691"/>
    </source>
</evidence>
<dbReference type="PANTHER" id="PTHR42873">
    <property type="entry name" value="RIBOSOMAL RNA LARGE SUBUNIT METHYLTRANSFERASE"/>
    <property type="match status" value="1"/>
</dbReference>
<dbReference type="CDD" id="cd11572">
    <property type="entry name" value="RlmI_M_like"/>
    <property type="match status" value="1"/>
</dbReference>
<dbReference type="Pfam" id="PF17785">
    <property type="entry name" value="PUA_3"/>
    <property type="match status" value="1"/>
</dbReference>
<keyword evidence="3" id="KW-0698">rRNA processing</keyword>
<dbReference type="GO" id="GO:0006364">
    <property type="term" value="P:rRNA processing"/>
    <property type="evidence" value="ECO:0007669"/>
    <property type="project" value="UniProtKB-KW"/>
</dbReference>
<dbReference type="Gene3D" id="2.30.130.10">
    <property type="entry name" value="PUA domain"/>
    <property type="match status" value="1"/>
</dbReference>
<evidence type="ECO:0000256" key="5">
    <source>
        <dbReference type="ARBA" id="ARBA00022679"/>
    </source>
</evidence>
<dbReference type="GO" id="GO:0003723">
    <property type="term" value="F:RNA binding"/>
    <property type="evidence" value="ECO:0007669"/>
    <property type="project" value="InterPro"/>
</dbReference>
<dbReference type="InterPro" id="IPR015947">
    <property type="entry name" value="PUA-like_sf"/>
</dbReference>
<evidence type="ECO:0000256" key="7">
    <source>
        <dbReference type="ARBA" id="ARBA00038091"/>
    </source>
</evidence>
<name>A0A2X0VCA6_9GAMM</name>
<dbReference type="Proteomes" id="UP000250086">
    <property type="component" value="Unassembled WGS sequence"/>
</dbReference>
<dbReference type="CDD" id="cd02440">
    <property type="entry name" value="AdoMet_MTases"/>
    <property type="match status" value="1"/>
</dbReference>
<dbReference type="AlphaFoldDB" id="A0A2X0VCA6"/>
<dbReference type="GO" id="GO:0032259">
    <property type="term" value="P:methylation"/>
    <property type="evidence" value="ECO:0007669"/>
    <property type="project" value="UniProtKB-KW"/>
</dbReference>
<keyword evidence="11" id="KW-1185">Reference proteome</keyword>
<gene>
    <name evidence="10" type="primary">rlmI</name>
    <name evidence="10" type="ORF">NCTC13093_02250</name>
</gene>
<keyword evidence="4 10" id="KW-0489">Methyltransferase</keyword>
<dbReference type="InterPro" id="IPR019614">
    <property type="entry name" value="SAM-dep_methyl-trfase"/>
</dbReference>
<dbReference type="RefSeq" id="WP_113744853.1">
    <property type="nucleotide sequence ID" value="NZ_UAPV01000001.1"/>
</dbReference>
<dbReference type="SUPFAM" id="SSF88697">
    <property type="entry name" value="PUA domain-like"/>
    <property type="match status" value="1"/>
</dbReference>
<dbReference type="EC" id="2.1.1.191" evidence="10"/>
<keyword evidence="6" id="KW-0949">S-adenosyl-L-methionine</keyword>
<dbReference type="PROSITE" id="PS50890">
    <property type="entry name" value="PUA"/>
    <property type="match status" value="1"/>
</dbReference>